<evidence type="ECO:0000256" key="6">
    <source>
        <dbReference type="RuleBase" id="RU367044"/>
    </source>
</evidence>
<evidence type="ECO:0000256" key="4">
    <source>
        <dbReference type="ARBA" id="ARBA00022525"/>
    </source>
</evidence>
<feature type="signal peptide" evidence="6">
    <location>
        <begin position="1"/>
        <end position="23"/>
    </location>
</feature>
<evidence type="ECO:0000313" key="7">
    <source>
        <dbReference type="EMBL" id="EOA22622.1"/>
    </source>
</evidence>
<dbReference type="Pfam" id="PF05938">
    <property type="entry name" value="Self-incomp_S1"/>
    <property type="match status" value="1"/>
</dbReference>
<evidence type="ECO:0000256" key="1">
    <source>
        <dbReference type="ARBA" id="ARBA00004613"/>
    </source>
</evidence>
<dbReference type="KEGG" id="crb:17883489"/>
<keyword evidence="8" id="KW-1185">Reference proteome</keyword>
<sequence length="156" mass="18183">MGRDLLWCFFVVLAVLSPKPTSAGRLELRNEISGVSSVRKAKLAVRCWSNEDDLGWDMLKPKESRIWKFTTMNLWPFQKTEFRCQFRCGFGTTDEDVVTVFSVKDGFRKECGVGGDECFWVAKKDGFYLRKIVKGFDDDGRKNFVDVLESKWVWKW</sequence>
<name>R0FJL5_9BRAS</name>
<keyword evidence="4 6" id="KW-0964">Secreted</keyword>
<feature type="chain" id="PRO_5025093585" description="S-protein homolog" evidence="6">
    <location>
        <begin position="24"/>
        <end position="156"/>
    </location>
</feature>
<dbReference type="PANTHER" id="PTHR31232">
    <property type="match status" value="1"/>
</dbReference>
<organism evidence="7 8">
    <name type="scientific">Capsella rubella</name>
    <dbReference type="NCBI Taxonomy" id="81985"/>
    <lineage>
        <taxon>Eukaryota</taxon>
        <taxon>Viridiplantae</taxon>
        <taxon>Streptophyta</taxon>
        <taxon>Embryophyta</taxon>
        <taxon>Tracheophyta</taxon>
        <taxon>Spermatophyta</taxon>
        <taxon>Magnoliopsida</taxon>
        <taxon>eudicotyledons</taxon>
        <taxon>Gunneridae</taxon>
        <taxon>Pentapetalae</taxon>
        <taxon>rosids</taxon>
        <taxon>malvids</taxon>
        <taxon>Brassicales</taxon>
        <taxon>Brassicaceae</taxon>
        <taxon>Camelineae</taxon>
        <taxon>Capsella</taxon>
    </lineage>
</organism>
<dbReference type="AlphaFoldDB" id="R0FJL5"/>
<evidence type="ECO:0000313" key="8">
    <source>
        <dbReference type="Proteomes" id="UP000029121"/>
    </source>
</evidence>
<accession>R0FJL5</accession>
<dbReference type="EMBL" id="KB870810">
    <property type="protein sequence ID" value="EOA22622.1"/>
    <property type="molecule type" value="Genomic_DNA"/>
</dbReference>
<proteinExistence type="inferred from homology"/>
<dbReference type="eggNOG" id="ENOG502R1HC">
    <property type="taxonomic scope" value="Eukaryota"/>
</dbReference>
<dbReference type="InterPro" id="IPR010264">
    <property type="entry name" value="Self-incomp_S1"/>
</dbReference>
<dbReference type="Proteomes" id="UP000029121">
    <property type="component" value="Unassembled WGS sequence"/>
</dbReference>
<dbReference type="GO" id="GO:0005576">
    <property type="term" value="C:extracellular region"/>
    <property type="evidence" value="ECO:0007669"/>
    <property type="project" value="UniProtKB-SubCell"/>
</dbReference>
<reference evidence="8" key="1">
    <citation type="journal article" date="2013" name="Nat. Genet.">
        <title>The Capsella rubella genome and the genomic consequences of rapid mating system evolution.</title>
        <authorList>
            <person name="Slotte T."/>
            <person name="Hazzouri K.M."/>
            <person name="Agren J.A."/>
            <person name="Koenig D."/>
            <person name="Maumus F."/>
            <person name="Guo Y.L."/>
            <person name="Steige K."/>
            <person name="Platts A.E."/>
            <person name="Escobar J.S."/>
            <person name="Newman L.K."/>
            <person name="Wang W."/>
            <person name="Mandakova T."/>
            <person name="Vello E."/>
            <person name="Smith L.M."/>
            <person name="Henz S.R."/>
            <person name="Steffen J."/>
            <person name="Takuno S."/>
            <person name="Brandvain Y."/>
            <person name="Coop G."/>
            <person name="Andolfatto P."/>
            <person name="Hu T.T."/>
            <person name="Blanchette M."/>
            <person name="Clark R.M."/>
            <person name="Quesneville H."/>
            <person name="Nordborg M."/>
            <person name="Gaut B.S."/>
            <person name="Lysak M.A."/>
            <person name="Jenkins J."/>
            <person name="Grimwood J."/>
            <person name="Chapman J."/>
            <person name="Prochnik S."/>
            <person name="Shu S."/>
            <person name="Rokhsar D."/>
            <person name="Schmutz J."/>
            <person name="Weigel D."/>
            <person name="Wright S.I."/>
        </authorList>
    </citation>
    <scope>NUCLEOTIDE SEQUENCE [LARGE SCALE GENOMIC DNA]</scope>
    <source>
        <strain evidence="8">cv. Monte Gargano</strain>
    </source>
</reference>
<protein>
    <recommendedName>
        <fullName evidence="6">S-protein homolog</fullName>
    </recommendedName>
</protein>
<comment type="subcellular location">
    <subcellularLocation>
        <location evidence="1 6">Secreted</location>
    </subcellularLocation>
</comment>
<keyword evidence="3 6" id="KW-0713">Self-incompatibility</keyword>
<evidence type="ECO:0000256" key="3">
    <source>
        <dbReference type="ARBA" id="ARBA00022471"/>
    </source>
</evidence>
<dbReference type="GO" id="GO:0060320">
    <property type="term" value="P:rejection of self pollen"/>
    <property type="evidence" value="ECO:0007669"/>
    <property type="project" value="UniProtKB-KW"/>
</dbReference>
<gene>
    <name evidence="7" type="ORF">CARUB_v10003291mg</name>
</gene>
<dbReference type="STRING" id="81985.R0FJL5"/>
<evidence type="ECO:0000256" key="5">
    <source>
        <dbReference type="ARBA" id="ARBA00022729"/>
    </source>
</evidence>
<dbReference type="OrthoDB" id="1025344at2759"/>
<evidence type="ECO:0000256" key="2">
    <source>
        <dbReference type="ARBA" id="ARBA00005581"/>
    </source>
</evidence>
<dbReference type="PANTHER" id="PTHR31232:SF29">
    <property type="entry name" value="S-PROTEIN HOMOLOG 13"/>
    <property type="match status" value="1"/>
</dbReference>
<keyword evidence="5 6" id="KW-0732">Signal</keyword>
<comment type="similarity">
    <text evidence="2 6">Belongs to the plant self-incompatibility (S1) protein family.</text>
</comment>